<evidence type="ECO:0000256" key="2">
    <source>
        <dbReference type="ARBA" id="ARBA00022771"/>
    </source>
</evidence>
<accession>A0A1G4HIT4</accession>
<organism evidence="7 8">
    <name type="scientific">Plasmodium vivax</name>
    <name type="common">malaria parasite P. vivax</name>
    <dbReference type="NCBI Taxonomy" id="5855"/>
    <lineage>
        <taxon>Eukaryota</taxon>
        <taxon>Sar</taxon>
        <taxon>Alveolata</taxon>
        <taxon>Apicomplexa</taxon>
        <taxon>Aconoidasida</taxon>
        <taxon>Haemosporida</taxon>
        <taxon>Plasmodiidae</taxon>
        <taxon>Plasmodium</taxon>
        <taxon>Plasmodium (Plasmodium)</taxon>
    </lineage>
</organism>
<dbReference type="Gene3D" id="4.10.1000.10">
    <property type="entry name" value="Zinc finger, CCCH-type"/>
    <property type="match status" value="1"/>
</dbReference>
<feature type="compositionally biased region" description="Basic and acidic residues" evidence="5">
    <location>
        <begin position="967"/>
        <end position="981"/>
    </location>
</feature>
<keyword evidence="2 4" id="KW-0863">Zinc-finger</keyword>
<feature type="domain" description="C3H1-type" evidence="6">
    <location>
        <begin position="220"/>
        <end position="247"/>
    </location>
</feature>
<evidence type="ECO:0000313" key="7">
    <source>
        <dbReference type="EMBL" id="SCO74826.1"/>
    </source>
</evidence>
<gene>
    <name evidence="7" type="ORF">PVC01_130031200</name>
</gene>
<evidence type="ECO:0000256" key="4">
    <source>
        <dbReference type="PROSITE-ProRule" id="PRU00723"/>
    </source>
</evidence>
<dbReference type="Proteomes" id="UP000305196">
    <property type="component" value="Chromosome 13"/>
</dbReference>
<evidence type="ECO:0000259" key="6">
    <source>
        <dbReference type="PROSITE" id="PS50103"/>
    </source>
</evidence>
<dbReference type="VEuPathDB" id="PlasmoDB:PVP01_1323700"/>
<feature type="region of interest" description="Disordered" evidence="5">
    <location>
        <begin position="920"/>
        <end position="992"/>
    </location>
</feature>
<feature type="region of interest" description="Disordered" evidence="5">
    <location>
        <begin position="1048"/>
        <end position="1070"/>
    </location>
</feature>
<keyword evidence="3 4" id="KW-0862">Zinc</keyword>
<keyword evidence="1 4" id="KW-0479">Metal-binding</keyword>
<evidence type="ECO:0000313" key="8">
    <source>
        <dbReference type="Proteomes" id="UP000305196"/>
    </source>
</evidence>
<dbReference type="VEuPathDB" id="PlasmoDB:PVPAM_130039500"/>
<dbReference type="InterPro" id="IPR036855">
    <property type="entry name" value="Znf_CCCH_sf"/>
</dbReference>
<dbReference type="SUPFAM" id="SSF90229">
    <property type="entry name" value="CCCH zinc finger"/>
    <property type="match status" value="1"/>
</dbReference>
<dbReference type="GO" id="GO:0008270">
    <property type="term" value="F:zinc ion binding"/>
    <property type="evidence" value="ECO:0007669"/>
    <property type="project" value="UniProtKB-KW"/>
</dbReference>
<dbReference type="InterPro" id="IPR000571">
    <property type="entry name" value="Znf_CCCH"/>
</dbReference>
<feature type="domain" description="C3H1-type" evidence="6">
    <location>
        <begin position="185"/>
        <end position="211"/>
    </location>
</feature>
<evidence type="ECO:0000256" key="3">
    <source>
        <dbReference type="ARBA" id="ARBA00022833"/>
    </source>
</evidence>
<proteinExistence type="predicted"/>
<evidence type="ECO:0000256" key="1">
    <source>
        <dbReference type="ARBA" id="ARBA00022723"/>
    </source>
</evidence>
<dbReference type="EMBL" id="LT615268">
    <property type="protein sequence ID" value="SCO74826.1"/>
    <property type="molecule type" value="Genomic_DNA"/>
</dbReference>
<feature type="compositionally biased region" description="Basic and acidic residues" evidence="5">
    <location>
        <begin position="15"/>
        <end position="33"/>
    </location>
</feature>
<feature type="zinc finger region" description="C3H1-type" evidence="4">
    <location>
        <begin position="185"/>
        <end position="211"/>
    </location>
</feature>
<sequence length="1285" mass="139419">MRQMEGERTNSTPSGRRDPGDEDERREGAKSEHGGIGGDYDGADNLMDAGGDADGDGGGGLSACVSAYVSCDTVDGSFGDPRVNENEGLSEAMKGAPNGALNGALNDVLKDVLKDVLSDNSDGHVDRHQGSSHQCRLECRQPTHSEDDPCGHRRHFLHRSIRRTTRKVEATKDAPHCSNNPKNELKKTSLCKYWLKGVCANVVCNFAHGEQELKYTYGVYKTTICKHWKRDGFCSSGINCRHAHGEGELQPKNLPLHLLRKKSHFKNGRYVGKCVGVLGEHCSQLIGGRGLGEHFSPITGGRALIEGRSLTGGRPLTGGRLLTGGAFGEGAGMPLRSGSRVGSKLRAHSIRRRSGAPPDYFICEAYLERQRSHHQNGGSATGRAPCTGEYTGRYVAHCGLRGSSGVQPCGPSNVLHHGPPALLPTLGRSENGERSASMWSYKRMRNCELLLKNEGRYFRERTLPEPFVSNERRDVNYVVSHFEDRRGRCDYGFGVTRNGFGEMQNGFGEMQNGFGMMKNQVSLMKNPFGEMQNGFSLMQNPRNVEQPEDHQNGDNPNDGFHQMRRSITQQNLLMSNVLDAQKRDFYKQHLLLEYLPRGSFGGEIENGLLGIDTLRRSSVHVSGGAAGVTLCDGRLLLGETGVHAPGEFPHRVQNFLSKEVHLCSDCMRCAVGWTPTLKSTQVEGLACGGGLPENQPPYESMNYVALYMDERKRVGNSFSYEARLAQVGRRSGAISGVSPVSGLSDICRVDRAADRLTRANPHPNRSSCGCGRVSPKRNCAMGDNVGSGDHMARGDNLEERLTECQLRLKSLRGELTRHTDMHSVRDRRVGREEAIQTNYRVTLKEKTADGGTSKRGNIKRNIIISSGNDLVLIDTGNIMYNYSQINNTNVLRTYGLSQSFGSFGRFGSFGNCRVGAQGGSRPNGGGAFPGVSYEEGAPKQAQRGGCLHSGRQPREEPPDELPDEPPNEPHKGKDEGEKENHLGATPMDGVSNRSKFLSVSEHMDYSVTGQVGDPFGGDCFVGDCSMGDCSMGEFSSLLSAPPSNRVTPPHPFLGSSTSVSGSHANELSPFGSRMHSAEEVHFGGAAQLDQAASPQTNHAASSLLDLAAPPPLEGASKHPHSKCENSVKPPNGFFTVYCRDAHKGESGTTAPTLVAAERKESAAREVHKLVSHSKRNTQVKDPPQVVTPPRCTIDQHNSLRDTHLVEGQIGSGTAVGRACERLGESAGKAADEPADGADPNGVHCKRGEDLNRFDGGVNYSDENEKRIDTYLECILNCGADEDICK</sequence>
<feature type="region of interest" description="Disordered" evidence="5">
    <location>
        <begin position="1107"/>
        <end position="1126"/>
    </location>
</feature>
<dbReference type="VEuPathDB" id="PlasmoDB:PVW1_130031000"/>
<protein>
    <submittedName>
        <fullName evidence="7">Zinc finger protein, putative</fullName>
    </submittedName>
</protein>
<feature type="compositionally biased region" description="Acidic residues" evidence="5">
    <location>
        <begin position="957"/>
        <end position="966"/>
    </location>
</feature>
<feature type="region of interest" description="Disordered" evidence="5">
    <location>
        <begin position="1"/>
        <end position="51"/>
    </location>
</feature>
<feature type="zinc finger region" description="C3H1-type" evidence="4">
    <location>
        <begin position="220"/>
        <end position="247"/>
    </location>
</feature>
<feature type="compositionally biased region" description="Polar residues" evidence="5">
    <location>
        <begin position="1054"/>
        <end position="1065"/>
    </location>
</feature>
<name>A0A1G4HIT4_PLAVI</name>
<evidence type="ECO:0000256" key="5">
    <source>
        <dbReference type="SAM" id="MobiDB-lite"/>
    </source>
</evidence>
<feature type="region of interest" description="Disordered" evidence="5">
    <location>
        <begin position="540"/>
        <end position="561"/>
    </location>
</feature>
<dbReference type="SMART" id="SM00356">
    <property type="entry name" value="ZnF_C3H1"/>
    <property type="match status" value="2"/>
</dbReference>
<reference evidence="7 8" key="1">
    <citation type="submission" date="2016-07" db="EMBL/GenBank/DDBJ databases">
        <authorList>
            <consortium name="Pathogen Informatics"/>
        </authorList>
    </citation>
    <scope>NUCLEOTIDE SEQUENCE [LARGE SCALE GENOMIC DNA]</scope>
</reference>
<dbReference type="PROSITE" id="PS50103">
    <property type="entry name" value="ZF_C3H1"/>
    <property type="match status" value="2"/>
</dbReference>
<dbReference type="VEuPathDB" id="PlasmoDB:PVX_085245"/>
<dbReference type="Gene3D" id="3.30.1370.210">
    <property type="match status" value="1"/>
</dbReference>